<evidence type="ECO:0000259" key="3">
    <source>
        <dbReference type="Pfam" id="PF01464"/>
    </source>
</evidence>
<evidence type="ECO:0000313" key="5">
    <source>
        <dbReference type="Proteomes" id="UP000195755"/>
    </source>
</evidence>
<dbReference type="CDD" id="cd13402">
    <property type="entry name" value="LT_TF-like"/>
    <property type="match status" value="1"/>
</dbReference>
<gene>
    <name evidence="4" type="ORF">SMD11_1254</name>
</gene>
<dbReference type="InterPro" id="IPR008258">
    <property type="entry name" value="Transglycosylase_SLT_dom_1"/>
</dbReference>
<evidence type="ECO:0000313" key="4">
    <source>
        <dbReference type="EMBL" id="ARZ66915.1"/>
    </source>
</evidence>
<keyword evidence="1" id="KW-0175">Coiled coil</keyword>
<dbReference type="EMBL" id="CP021744">
    <property type="protein sequence ID" value="ARZ66915.1"/>
    <property type="molecule type" value="Genomic_DNA"/>
</dbReference>
<feature type="region of interest" description="Disordered" evidence="2">
    <location>
        <begin position="1809"/>
        <end position="1835"/>
    </location>
</feature>
<reference evidence="4 5" key="1">
    <citation type="submission" date="2017-06" db="EMBL/GenBank/DDBJ databases">
        <title>Streptomyces albireticuli Genome sequencing and assembly.</title>
        <authorList>
            <person name="Wang Y."/>
            <person name="Du B."/>
            <person name="Ding Y."/>
            <person name="Liu H."/>
            <person name="Hou Q."/>
            <person name="Liu K."/>
            <person name="Yao L."/>
            <person name="Wang C."/>
        </authorList>
    </citation>
    <scope>NUCLEOTIDE SEQUENCE [LARGE SCALE GENOMIC DNA]</scope>
    <source>
        <strain evidence="4 5">MDJK11</strain>
    </source>
</reference>
<feature type="compositionally biased region" description="Gly residues" evidence="2">
    <location>
        <begin position="1012"/>
        <end position="1022"/>
    </location>
</feature>
<sequence length="2044" mass="218510">MAGPRGAIKVGSGYISIEPHLDRAALRRMQTQLGQAMGKAGREAGKALGTGMSRGFTGLSSQATAEARKMQQGMTRESAKGSRERQKVKETEAQRYTRVEQELTRTHGSQVATRARQALEASEDRTRGLSREAKTALRLHQQSLEGMARADQELARTQDRTTRRRAQALLVAYRQDLEAYRRTEAEKARTADEGATAQGQAARRTAAEKRRALEDSARMDREIHQQQIRQDRERDTYMRAYYAAHRENERRKRAEVLETARLERQALTQMAAARRADLREQLATAAVQRRMLQDQIAVNRTALAGMAATSGSFFKRFNSGWSTASGKVEGFGTRTVETGRLITHHLIGPVGLLSAGLTAVGVKSADSMMQAQTGLRGMGLEIKDVTGMLKEMQKYAIATPYSLQDMQKYGTRYARAIGAHDRDFRSDDPDRKKIGSERVAKKSGDVVKMIGDSAAFGGIMDPTLVGQGMYAMEVIMDMGRIPMRNLKQFERAVGMPAQDLALMMGFKDGKDKHGNRQDASAKMYEFMQNAKETGGLQGTKFVDALLERWEKGNNGIQGSAARMAGATISGRIGQMRESGQVALQKLFMKEGKGGQFEYTGLGETIMGKKTARRDKSGKVIKDENGEVQYDYQGGMLNDAKSLGKKLIPMAGELLEDFFSVLKTFTGWIKSTVDFLSKHPGLRDAILTAAKVAAVAAPFLITFGLLTKMVGKLAKLMSPVLGVFRGIVAGGSGLTRVSKQLAAGVKGAGGPRGFWGSWKDRRTELRGGDSRNLAQRGWDRARGQDSRAEDVRVNTGQAEQSLRALDEKIRALKQELRGVNTISIDPAMNALGGTAGRSLAAAAQDARQKIQQAVSAMSELNGRTTGGVRQEVGFLAQKAETAESKIKGAISAVEGLNGRPLAALRQEFDWSTPKAKEFRRAVQEAIDRMTTLNQKPVKTLRNNLRGGGNSLYSAVDDVAGKLSTANSRFDSLAKKRVSGTTASVNNLKNALKGAADEGAKLNTHVGHVNEITGGNGGKGGKGGGRTKKALGGVLPGYAPGVDSIPAILSPGEAILRPEVAARLGTGTIDHWNAAAARGHLSRFAKGGIAGKKGGGGKRWPMSILDELHSAIDFAPSFNTFTSGIGMAAAGNRIGGELGGNVRRWGAEAGGDASGRAANNRFGNLRTFMFERLPDFLKATPTGVGQLVGLAAGAVAPTAGDLFWSDVWKGKGNILERGMKFTDDLLSPSKLFEMIKDLVGGVGELVKNLGSLAKDLISDPTKVLDEAITTLKELFSGVVDDVKSMTDLIGQLVSNPSEFAAEVWQHFYARAEEMMPNREGLFKFAGGGIVPGYAPGNDRVHALLSPGEAVLRPDAVRALGYRAVLGLNRAAKTGTPATAPAQPAPVPDAAAFEDAAKRIQAALTAMTAAVHSHQSASSAAWADVAGQVQGAVDGQIRPAQQRWVSHLSGPLSGAVSGFRDSTRAHWVAVQSQVASSTSSTLDSFARLRSGLDSTKRFFETSSSRITDVWRSAMSYVDSSTRSTVSGPYNAGAVSMMGAMAKLAGAPAPLSPVHYATGGIVPGYQPGVDTVPAMLSRGEGILRPEVVRTLGRETILRWNEQARRGGHIYARGGIVGDGAAWVKQHQDDPLDGYEEAVRQGWDAAITPHLKSLGSKFGTVGRLSADGFGKAEPWLAKWGQWADEHATGGGGQVVKLALQEAKSGDLSGQKYIGSSAYESWCADFVSWIVDHAHANAAYGNSPTGTPGNRWPAVATWVERMSMVPTSAARPGDLMVFKGYGPGAWGHIDIATGKQGSTLETVGGNESRSIRRQLGYGNRADGALRPKGGAPGASEGPVLNPWPGSLVKFTEGSGEFAGLTGDAVNRWRPLVERVIQELGGKGGISLSDAGLVLQRIGVESGGDPNAVNNWDSNAKSGDPSKGLMQVIKSTFDAYAGPYRSLGQYSPIASIYAGLNYAIDRYGSGWRRALGGTNGYWTGTKSATAGLAMVGEHGPELVNFQGGERVYNARQTQDMVAGRRYEIHIHEAKSENTEQAVLRAMRTAEVMAGF</sequence>
<feature type="compositionally biased region" description="Basic and acidic residues" evidence="2">
    <location>
        <begin position="77"/>
        <end position="105"/>
    </location>
</feature>
<dbReference type="Pfam" id="PF01464">
    <property type="entry name" value="SLT"/>
    <property type="match status" value="1"/>
</dbReference>
<dbReference type="OrthoDB" id="3404808at2"/>
<dbReference type="SUPFAM" id="SSF53955">
    <property type="entry name" value="Lysozyme-like"/>
    <property type="match status" value="1"/>
</dbReference>
<dbReference type="RefSeq" id="WP_107421938.1">
    <property type="nucleotide sequence ID" value="NZ_CP021744.1"/>
</dbReference>
<dbReference type="InterPro" id="IPR023346">
    <property type="entry name" value="Lysozyme-like_dom_sf"/>
</dbReference>
<feature type="compositionally biased region" description="Low complexity" evidence="2">
    <location>
        <begin position="193"/>
        <end position="204"/>
    </location>
</feature>
<dbReference type="Proteomes" id="UP000195755">
    <property type="component" value="Chromosome"/>
</dbReference>
<feature type="coiled-coil region" evidence="1">
    <location>
        <begin position="794"/>
        <end position="862"/>
    </location>
</feature>
<feature type="region of interest" description="Disordered" evidence="2">
    <location>
        <begin position="185"/>
        <end position="231"/>
    </location>
</feature>
<accession>A0A1Z2KXY2</accession>
<protein>
    <submittedName>
        <fullName evidence="4">Putative ORF9</fullName>
    </submittedName>
</protein>
<feature type="domain" description="Transglycosylase SLT" evidence="3">
    <location>
        <begin position="1891"/>
        <end position="1956"/>
    </location>
</feature>
<feature type="compositionally biased region" description="Basic and acidic residues" evidence="2">
    <location>
        <begin position="205"/>
        <end position="231"/>
    </location>
</feature>
<evidence type="ECO:0000256" key="2">
    <source>
        <dbReference type="SAM" id="MobiDB-lite"/>
    </source>
</evidence>
<name>A0A1Z2KXY2_9ACTN</name>
<dbReference type="KEGG" id="salj:SMD11_1254"/>
<feature type="region of interest" description="Disordered" evidence="2">
    <location>
        <begin position="71"/>
        <end position="130"/>
    </location>
</feature>
<evidence type="ECO:0000256" key="1">
    <source>
        <dbReference type="SAM" id="Coils"/>
    </source>
</evidence>
<feature type="region of interest" description="Disordered" evidence="2">
    <location>
        <begin position="1006"/>
        <end position="1025"/>
    </location>
</feature>
<organism evidence="4 5">
    <name type="scientific">Streptomyces albireticuli</name>
    <dbReference type="NCBI Taxonomy" id="1940"/>
    <lineage>
        <taxon>Bacteria</taxon>
        <taxon>Bacillati</taxon>
        <taxon>Actinomycetota</taxon>
        <taxon>Actinomycetes</taxon>
        <taxon>Kitasatosporales</taxon>
        <taxon>Streptomycetaceae</taxon>
        <taxon>Streptomyces</taxon>
    </lineage>
</organism>
<proteinExistence type="predicted"/>
<dbReference type="Gene3D" id="1.10.530.10">
    <property type="match status" value="1"/>
</dbReference>